<evidence type="ECO:0000313" key="9">
    <source>
        <dbReference type="Proteomes" id="UP000277204"/>
    </source>
</evidence>
<dbReference type="SMART" id="SM00044">
    <property type="entry name" value="CYCc"/>
    <property type="match status" value="1"/>
</dbReference>
<evidence type="ECO:0000256" key="4">
    <source>
        <dbReference type="ARBA" id="ARBA00022989"/>
    </source>
</evidence>
<dbReference type="STRING" id="48269.A0A183MN86"/>
<dbReference type="GO" id="GO:0035556">
    <property type="term" value="P:intracellular signal transduction"/>
    <property type="evidence" value="ECO:0007669"/>
    <property type="project" value="InterPro"/>
</dbReference>
<keyword evidence="6" id="KW-0456">Lyase</keyword>
<keyword evidence="2" id="KW-0812">Transmembrane</keyword>
<feature type="region of interest" description="Disordered" evidence="7">
    <location>
        <begin position="229"/>
        <end position="256"/>
    </location>
</feature>
<protein>
    <submittedName>
        <fullName evidence="8">Uncharacterized protein</fullName>
    </submittedName>
</protein>
<keyword evidence="5" id="KW-0472">Membrane</keyword>
<dbReference type="AlphaFoldDB" id="A0A183MN86"/>
<evidence type="ECO:0000256" key="1">
    <source>
        <dbReference type="ARBA" id="ARBA00004370"/>
    </source>
</evidence>
<evidence type="ECO:0000256" key="5">
    <source>
        <dbReference type="ARBA" id="ARBA00023136"/>
    </source>
</evidence>
<dbReference type="GO" id="GO:0007168">
    <property type="term" value="P:receptor guanylyl cyclase signaling pathway"/>
    <property type="evidence" value="ECO:0007669"/>
    <property type="project" value="TreeGrafter"/>
</dbReference>
<dbReference type="Pfam" id="PF00211">
    <property type="entry name" value="Guanylate_cyc"/>
    <property type="match status" value="1"/>
</dbReference>
<dbReference type="PANTHER" id="PTHR11920">
    <property type="entry name" value="GUANYLYL CYCLASE"/>
    <property type="match status" value="1"/>
</dbReference>
<feature type="compositionally biased region" description="Low complexity" evidence="7">
    <location>
        <begin position="235"/>
        <end position="256"/>
    </location>
</feature>
<sequence>MLVSGAPNKTRFHSAHITEMALNILKVTHESLAWPKSNDSKDTTDNEDEKEVLKLFIGCHTGPIVAGIVGHKTPRYCLFGDTVNTASRMMSSGVPDRIHVSQMFAAHLSEFPYILEYRGEIDVKGKGKMRTYFVNGRCNEFTLSNNLYGNQLDFNEILEKDVENIELDNSTISHNSSIDAIDEFIEKDHEISSESSTEIDIEEILGHTNKQNAKYNRNLNKHDNMTDSVDIVSCNSSNNNNNNNNNSYSNNNNNSNNQVIISIDHKEKESLNSNASLLSTTNQNDKIHHHHHATTATNTTTTTTNTNTNHDIDNNDNHSVIPFGDICPNFKLSNVTQNNEKSYEKLQNNNRLNETNYNLIHYQHQTQKLNELPCCSLQFSSLLNKKDVKFALNNKQIISYDYETSEDDYNDNDKVEEKCKTIVFEGINHKIECSTKQQQQHTQKQLPVNFNDNNITSIEQKHSKFIFKIFLAKILINIKTFANS</sequence>
<dbReference type="GO" id="GO:0004016">
    <property type="term" value="F:adenylate cyclase activity"/>
    <property type="evidence" value="ECO:0007669"/>
    <property type="project" value="TreeGrafter"/>
</dbReference>
<comment type="subcellular location">
    <subcellularLocation>
        <location evidence="1">Membrane</location>
    </subcellularLocation>
</comment>
<accession>A0A183MN86</accession>
<dbReference type="GO" id="GO:0000166">
    <property type="term" value="F:nucleotide binding"/>
    <property type="evidence" value="ECO:0007669"/>
    <property type="project" value="UniProtKB-KW"/>
</dbReference>
<dbReference type="Proteomes" id="UP000277204">
    <property type="component" value="Unassembled WGS sequence"/>
</dbReference>
<evidence type="ECO:0000313" key="8">
    <source>
        <dbReference type="EMBL" id="VDP24029.1"/>
    </source>
</evidence>
<proteinExistence type="predicted"/>
<evidence type="ECO:0000256" key="2">
    <source>
        <dbReference type="ARBA" id="ARBA00022692"/>
    </source>
</evidence>
<keyword evidence="3" id="KW-0547">Nucleotide-binding</keyword>
<dbReference type="GO" id="GO:0001653">
    <property type="term" value="F:peptide receptor activity"/>
    <property type="evidence" value="ECO:0007669"/>
    <property type="project" value="TreeGrafter"/>
</dbReference>
<dbReference type="GO" id="GO:0005886">
    <property type="term" value="C:plasma membrane"/>
    <property type="evidence" value="ECO:0007669"/>
    <property type="project" value="TreeGrafter"/>
</dbReference>
<keyword evidence="4" id="KW-1133">Transmembrane helix</keyword>
<evidence type="ECO:0000256" key="6">
    <source>
        <dbReference type="ARBA" id="ARBA00023239"/>
    </source>
</evidence>
<dbReference type="CDD" id="cd07302">
    <property type="entry name" value="CHD"/>
    <property type="match status" value="1"/>
</dbReference>
<evidence type="ECO:0000256" key="3">
    <source>
        <dbReference type="ARBA" id="ARBA00022741"/>
    </source>
</evidence>
<dbReference type="InterPro" id="IPR001054">
    <property type="entry name" value="A/G_cyclase"/>
</dbReference>
<keyword evidence="9" id="KW-1185">Reference proteome</keyword>
<dbReference type="PROSITE" id="PS50125">
    <property type="entry name" value="GUANYLATE_CYCLASE_2"/>
    <property type="match status" value="1"/>
</dbReference>
<dbReference type="InterPro" id="IPR050401">
    <property type="entry name" value="Cyclic_nucleotide_synthase"/>
</dbReference>
<organism evidence="8 9">
    <name type="scientific">Schistosoma margrebowiei</name>
    <dbReference type="NCBI Taxonomy" id="48269"/>
    <lineage>
        <taxon>Eukaryota</taxon>
        <taxon>Metazoa</taxon>
        <taxon>Spiralia</taxon>
        <taxon>Lophotrochozoa</taxon>
        <taxon>Platyhelminthes</taxon>
        <taxon>Trematoda</taxon>
        <taxon>Digenea</taxon>
        <taxon>Strigeidida</taxon>
        <taxon>Schistosomatoidea</taxon>
        <taxon>Schistosomatidae</taxon>
        <taxon>Schistosoma</taxon>
    </lineage>
</organism>
<gene>
    <name evidence="8" type="ORF">SMRZ_LOCUS17511</name>
</gene>
<name>A0A183MN86_9TREM</name>
<dbReference type="InterPro" id="IPR029787">
    <property type="entry name" value="Nucleotide_cyclase"/>
</dbReference>
<dbReference type="EMBL" id="UZAI01017392">
    <property type="protein sequence ID" value="VDP24029.1"/>
    <property type="molecule type" value="Genomic_DNA"/>
</dbReference>
<reference evidence="8 9" key="1">
    <citation type="submission" date="2018-11" db="EMBL/GenBank/DDBJ databases">
        <authorList>
            <consortium name="Pathogen Informatics"/>
        </authorList>
    </citation>
    <scope>NUCLEOTIDE SEQUENCE [LARGE SCALE GENOMIC DNA]</scope>
    <source>
        <strain evidence="8 9">Zambia</strain>
    </source>
</reference>
<dbReference type="GO" id="GO:0004383">
    <property type="term" value="F:guanylate cyclase activity"/>
    <property type="evidence" value="ECO:0007669"/>
    <property type="project" value="TreeGrafter"/>
</dbReference>
<dbReference type="Gene3D" id="3.30.70.1230">
    <property type="entry name" value="Nucleotide cyclase"/>
    <property type="match status" value="1"/>
</dbReference>
<dbReference type="PANTHER" id="PTHR11920:SF335">
    <property type="entry name" value="GUANYLATE CYCLASE"/>
    <property type="match status" value="1"/>
</dbReference>
<dbReference type="SUPFAM" id="SSF55073">
    <property type="entry name" value="Nucleotide cyclase"/>
    <property type="match status" value="1"/>
</dbReference>
<evidence type="ECO:0000256" key="7">
    <source>
        <dbReference type="SAM" id="MobiDB-lite"/>
    </source>
</evidence>